<dbReference type="AlphaFoldDB" id="A0A0F2M1T6"/>
<proteinExistence type="inferred from homology"/>
<evidence type="ECO:0000256" key="6">
    <source>
        <dbReference type="ARBA" id="ARBA00022737"/>
    </source>
</evidence>
<evidence type="ECO:0000313" key="9">
    <source>
        <dbReference type="EMBL" id="KJR83678.1"/>
    </source>
</evidence>
<evidence type="ECO:0000256" key="2">
    <source>
        <dbReference type="ARBA" id="ARBA00010497"/>
    </source>
</evidence>
<dbReference type="InterPro" id="IPR045089">
    <property type="entry name" value="PGGT1B-like"/>
</dbReference>
<dbReference type="Proteomes" id="UP000033710">
    <property type="component" value="Unassembled WGS sequence"/>
</dbReference>
<protein>
    <submittedName>
        <fullName evidence="9">Geranylgeranyl transferase type-1 subunit beta</fullName>
    </submittedName>
</protein>
<dbReference type="GeneID" id="27662376"/>
<dbReference type="VEuPathDB" id="FungiDB:SPSK_00119"/>
<dbReference type="InterPro" id="IPR008930">
    <property type="entry name" value="Terpenoid_cyclase/PrenylTrfase"/>
</dbReference>
<dbReference type="PANTHER" id="PTHR11774:SF4">
    <property type="entry name" value="GERANYLGERANYL TRANSFERASE TYPE-1 SUBUNIT BETA"/>
    <property type="match status" value="1"/>
</dbReference>
<accession>A0A0F2M1T6</accession>
<reference evidence="9 10" key="1">
    <citation type="journal article" date="2014" name="BMC Genomics">
        <title>Comparative genomics of the major fungal agents of human and animal Sporotrichosis: Sporothrix schenckii and Sporothrix brasiliensis.</title>
        <authorList>
            <person name="Teixeira M.M."/>
            <person name="de Almeida L.G."/>
            <person name="Kubitschek-Barreira P."/>
            <person name="Alves F.L."/>
            <person name="Kioshima E.S."/>
            <person name="Abadio A.K."/>
            <person name="Fernandes L."/>
            <person name="Derengowski L.S."/>
            <person name="Ferreira K.S."/>
            <person name="Souza R.C."/>
            <person name="Ruiz J.C."/>
            <person name="de Andrade N.C."/>
            <person name="Paes H.C."/>
            <person name="Nicola A.M."/>
            <person name="Albuquerque P."/>
            <person name="Gerber A.L."/>
            <person name="Martins V.P."/>
            <person name="Peconick L.D."/>
            <person name="Neto A.V."/>
            <person name="Chaucanez C.B."/>
            <person name="Silva P.A."/>
            <person name="Cunha O.L."/>
            <person name="de Oliveira F.F."/>
            <person name="dos Santos T.C."/>
            <person name="Barros A.L."/>
            <person name="Soares M.A."/>
            <person name="de Oliveira L.M."/>
            <person name="Marini M.M."/>
            <person name="Villalobos-Duno H."/>
            <person name="Cunha M.M."/>
            <person name="de Hoog S."/>
            <person name="da Silveira J.F."/>
            <person name="Henrissat B."/>
            <person name="Nino-Vega G.A."/>
            <person name="Cisalpino P.S."/>
            <person name="Mora-Montes H.M."/>
            <person name="Almeida S.R."/>
            <person name="Stajich J.E."/>
            <person name="Lopes-Bezerra L.M."/>
            <person name="Vasconcelos A.T."/>
            <person name="Felipe M.S."/>
        </authorList>
    </citation>
    <scope>NUCLEOTIDE SEQUENCE [LARGE SCALE GENOMIC DNA]</scope>
    <source>
        <strain evidence="9 10">1099-18</strain>
    </source>
</reference>
<dbReference type="PANTHER" id="PTHR11774">
    <property type="entry name" value="GERANYLGERANYL TRANSFERASE TYPE BETA SUBUNIT"/>
    <property type="match status" value="1"/>
</dbReference>
<comment type="caution">
    <text evidence="9">The sequence shown here is derived from an EMBL/GenBank/DDBJ whole genome shotgun (WGS) entry which is preliminary data.</text>
</comment>
<comment type="cofactor">
    <cofactor evidence="1">
        <name>Zn(2+)</name>
        <dbReference type="ChEBI" id="CHEBI:29105"/>
    </cofactor>
</comment>
<reference evidence="9 10" key="2">
    <citation type="journal article" date="2015" name="Eukaryot. Cell">
        <title>Asexual propagation of a virulent clone complex in a human and feline outbreak of sporotrichosis.</title>
        <authorList>
            <person name="Teixeira Mde M."/>
            <person name="Rodrigues A.M."/>
            <person name="Tsui C.K."/>
            <person name="de Almeida L.G."/>
            <person name="Van Diepeningen A.D."/>
            <person name="van den Ende B.G."/>
            <person name="Fernandes G.F."/>
            <person name="Kano R."/>
            <person name="Hamelin R.C."/>
            <person name="Lopes-Bezerra L.M."/>
            <person name="Vasconcelos A.T."/>
            <person name="de Hoog S."/>
            <person name="de Camargo Z.P."/>
            <person name="Felipe M.S."/>
        </authorList>
    </citation>
    <scope>NUCLEOTIDE SEQUENCE [LARGE SCALE GENOMIC DNA]</scope>
    <source>
        <strain evidence="9 10">1099-18</strain>
    </source>
</reference>
<feature type="domain" description="Prenyltransferase alpha-alpha toroid" evidence="8">
    <location>
        <begin position="36"/>
        <end position="467"/>
    </location>
</feature>
<keyword evidence="3" id="KW-0637">Prenyltransferase</keyword>
<keyword evidence="5" id="KW-0479">Metal-binding</keyword>
<dbReference type="EMBL" id="AXCR01000009">
    <property type="protein sequence ID" value="KJR83678.1"/>
    <property type="molecule type" value="Genomic_DNA"/>
</dbReference>
<dbReference type="Gene3D" id="1.50.10.20">
    <property type="match status" value="1"/>
</dbReference>
<dbReference type="InterPro" id="IPR001330">
    <property type="entry name" value="Prenyltrans"/>
</dbReference>
<organism evidence="9 10">
    <name type="scientific">Sporothrix schenckii 1099-18</name>
    <dbReference type="NCBI Taxonomy" id="1397361"/>
    <lineage>
        <taxon>Eukaryota</taxon>
        <taxon>Fungi</taxon>
        <taxon>Dikarya</taxon>
        <taxon>Ascomycota</taxon>
        <taxon>Pezizomycotina</taxon>
        <taxon>Sordariomycetes</taxon>
        <taxon>Sordariomycetidae</taxon>
        <taxon>Ophiostomatales</taxon>
        <taxon>Ophiostomataceae</taxon>
        <taxon>Sporothrix</taxon>
    </lineage>
</organism>
<dbReference type="KEGG" id="ssck:SPSK_00119"/>
<evidence type="ECO:0000256" key="3">
    <source>
        <dbReference type="ARBA" id="ARBA00022602"/>
    </source>
</evidence>
<dbReference type="RefSeq" id="XP_016586354.1">
    <property type="nucleotide sequence ID" value="XM_016727099.1"/>
</dbReference>
<dbReference type="GO" id="GO:0005953">
    <property type="term" value="C:CAAX-protein geranylgeranyltransferase complex"/>
    <property type="evidence" value="ECO:0007669"/>
    <property type="project" value="TreeGrafter"/>
</dbReference>
<dbReference type="OrthoDB" id="24893at2759"/>
<evidence type="ECO:0000256" key="1">
    <source>
        <dbReference type="ARBA" id="ARBA00001947"/>
    </source>
</evidence>
<dbReference type="GO" id="GO:0004662">
    <property type="term" value="F:CAAX-protein geranylgeranyltransferase activity"/>
    <property type="evidence" value="ECO:0007669"/>
    <property type="project" value="TreeGrafter"/>
</dbReference>
<gene>
    <name evidence="9" type="ORF">SPSK_00119</name>
</gene>
<evidence type="ECO:0000313" key="10">
    <source>
        <dbReference type="Proteomes" id="UP000033710"/>
    </source>
</evidence>
<sequence>MPIVSIKLKSSASNIVFNTFKPSTSPTDHSSMDPPLDNTRHLRYWQRCLRTLLPYQYTANDSTRMTLGCFSVAAADVLTAGPTPTSIIPPADRKAFRSWVLACQHPGGGFAGSPTHVFPRVVYGGFDFATGGPTIGAQGEANIAATLFALQLLALLASEPGSGADGEQTEGKKEGAFLGVNRNATLRWLRRLQRENGSFGEYVTEVVDPRAAGGRRTVIGGGADMRYCYIAAMIRWMLGGGRAHDDVEDIGVDALVLYIRRGQTYDGGFSESSTHESHAGYAFCSIAALELLGRAPEDGLVTTPAKNDLFARGIADIPALLRWLGSRSFLYKTKSDDDDDDEEEEEEWHESIVTNVTPDTLLQSACHPLLGFNGRCNKHADSCYTWWAVGSLTILQQNGHGLGEAAGTAAANWDASRRFLLEEMQHAIGGFSKAPGGPPDVYHSYLSLAVLATKGEPTLKAFDPAMSVSVDTVRTIEAARRGLLRGLGDGGAKRRADLLSLGKACWEANSTVTAAATAA</sequence>
<keyword evidence="6" id="KW-0677">Repeat</keyword>
<keyword evidence="4 9" id="KW-0808">Transferase</keyword>
<evidence type="ECO:0000256" key="4">
    <source>
        <dbReference type="ARBA" id="ARBA00022679"/>
    </source>
</evidence>
<name>A0A0F2M1T6_SPOSC</name>
<dbReference type="SUPFAM" id="SSF48239">
    <property type="entry name" value="Terpenoid cyclases/Protein prenyltransferases"/>
    <property type="match status" value="1"/>
</dbReference>
<dbReference type="GO" id="GO:0046872">
    <property type="term" value="F:metal ion binding"/>
    <property type="evidence" value="ECO:0007669"/>
    <property type="project" value="UniProtKB-KW"/>
</dbReference>
<evidence type="ECO:0000256" key="5">
    <source>
        <dbReference type="ARBA" id="ARBA00022723"/>
    </source>
</evidence>
<keyword evidence="7" id="KW-0862">Zinc</keyword>
<evidence type="ECO:0000256" key="7">
    <source>
        <dbReference type="ARBA" id="ARBA00022833"/>
    </source>
</evidence>
<dbReference type="Pfam" id="PF00432">
    <property type="entry name" value="Prenyltrans"/>
    <property type="match status" value="1"/>
</dbReference>
<evidence type="ECO:0000259" key="8">
    <source>
        <dbReference type="Pfam" id="PF00432"/>
    </source>
</evidence>
<comment type="similarity">
    <text evidence="2">Belongs to the protein prenyltransferase subunit beta family.</text>
</comment>